<organism evidence="5 6">
    <name type="scientific">Stackebrandtia albiflava</name>
    <dbReference type="NCBI Taxonomy" id="406432"/>
    <lineage>
        <taxon>Bacteria</taxon>
        <taxon>Bacillati</taxon>
        <taxon>Actinomycetota</taxon>
        <taxon>Actinomycetes</taxon>
        <taxon>Glycomycetales</taxon>
        <taxon>Glycomycetaceae</taxon>
        <taxon>Stackebrandtia</taxon>
    </lineage>
</organism>
<evidence type="ECO:0000256" key="1">
    <source>
        <dbReference type="ARBA" id="ARBA00008791"/>
    </source>
</evidence>
<feature type="domain" description="UspA" evidence="4">
    <location>
        <begin position="154"/>
        <end position="290"/>
    </location>
</feature>
<dbReference type="Pfam" id="PF00582">
    <property type="entry name" value="Usp"/>
    <property type="match status" value="2"/>
</dbReference>
<proteinExistence type="inferred from homology"/>
<dbReference type="RefSeq" id="WP_147144065.1">
    <property type="nucleotide sequence ID" value="NZ_BAABIJ010000006.1"/>
</dbReference>
<dbReference type="SUPFAM" id="SSF52402">
    <property type="entry name" value="Adenine nucleotide alpha hydrolases-like"/>
    <property type="match status" value="2"/>
</dbReference>
<dbReference type="InterPro" id="IPR006016">
    <property type="entry name" value="UspA"/>
</dbReference>
<evidence type="ECO:0000259" key="4">
    <source>
        <dbReference type="Pfam" id="PF00582"/>
    </source>
</evidence>
<dbReference type="PANTHER" id="PTHR46268:SF27">
    <property type="entry name" value="UNIVERSAL STRESS PROTEIN RV2623"/>
    <property type="match status" value="1"/>
</dbReference>
<comment type="similarity">
    <text evidence="1">Belongs to the universal stress protein A family.</text>
</comment>
<accession>A0A562UQD5</accession>
<keyword evidence="3" id="KW-0067">ATP-binding</keyword>
<dbReference type="OrthoDB" id="4867015at2"/>
<evidence type="ECO:0000256" key="3">
    <source>
        <dbReference type="ARBA" id="ARBA00022840"/>
    </source>
</evidence>
<keyword evidence="6" id="KW-1185">Reference proteome</keyword>
<name>A0A562UQD5_9ACTN</name>
<dbReference type="InterPro" id="IPR006015">
    <property type="entry name" value="Universal_stress_UspA"/>
</dbReference>
<evidence type="ECO:0000313" key="6">
    <source>
        <dbReference type="Proteomes" id="UP000321617"/>
    </source>
</evidence>
<evidence type="ECO:0000313" key="5">
    <source>
        <dbReference type="EMBL" id="TWJ07804.1"/>
    </source>
</evidence>
<evidence type="ECO:0000256" key="2">
    <source>
        <dbReference type="ARBA" id="ARBA00022741"/>
    </source>
</evidence>
<dbReference type="PRINTS" id="PR01438">
    <property type="entry name" value="UNVRSLSTRESS"/>
</dbReference>
<dbReference type="PANTHER" id="PTHR46268">
    <property type="entry name" value="STRESS RESPONSE PROTEIN NHAX"/>
    <property type="match status" value="1"/>
</dbReference>
<comment type="caution">
    <text evidence="5">The sequence shown here is derived from an EMBL/GenBank/DDBJ whole genome shotgun (WGS) entry which is preliminary data.</text>
</comment>
<keyword evidence="2" id="KW-0547">Nucleotide-binding</keyword>
<dbReference type="GO" id="GO:0005524">
    <property type="term" value="F:ATP binding"/>
    <property type="evidence" value="ECO:0007669"/>
    <property type="project" value="UniProtKB-KW"/>
</dbReference>
<dbReference type="InterPro" id="IPR014729">
    <property type="entry name" value="Rossmann-like_a/b/a_fold"/>
</dbReference>
<dbReference type="AlphaFoldDB" id="A0A562UQD5"/>
<reference evidence="5 6" key="1">
    <citation type="journal article" date="2013" name="Stand. Genomic Sci.">
        <title>Genomic Encyclopedia of Type Strains, Phase I: The one thousand microbial genomes (KMG-I) project.</title>
        <authorList>
            <person name="Kyrpides N.C."/>
            <person name="Woyke T."/>
            <person name="Eisen J.A."/>
            <person name="Garrity G."/>
            <person name="Lilburn T.G."/>
            <person name="Beck B.J."/>
            <person name="Whitman W.B."/>
            <person name="Hugenholtz P."/>
            <person name="Klenk H.P."/>
        </authorList>
    </citation>
    <scope>NUCLEOTIDE SEQUENCE [LARGE SCALE GENOMIC DNA]</scope>
    <source>
        <strain evidence="5 6">DSM 45044</strain>
    </source>
</reference>
<protein>
    <submittedName>
        <fullName evidence="5">Nucleotide-binding universal stress UspA family protein</fullName>
    </submittedName>
</protein>
<dbReference type="Proteomes" id="UP000321617">
    <property type="component" value="Unassembled WGS sequence"/>
</dbReference>
<dbReference type="Gene3D" id="3.40.50.620">
    <property type="entry name" value="HUPs"/>
    <property type="match status" value="2"/>
</dbReference>
<feature type="domain" description="UspA" evidence="4">
    <location>
        <begin position="1"/>
        <end position="142"/>
    </location>
</feature>
<sequence>MRGPVTVGYDGSDESRFAVRFAAGEARLRECPLHIVYASPIPLAGGRHFSGATWYESGTVREAIQEMMDEIVEVTSRETSGVDVRGEVVDSMTTGGTMIERSRESSVVVLGSRGRGGFTGLLLGSTSAQVAAHAHCPVVITRRPPEQDTPQAGRVVVGVDDSPLSQAALRFGFESAALRDADLVAVRVWQYEIPTIDAAAVPIAFDQEYTEEREKANLSEALAGWRQEYPQVTVIPTLVNGDPRRRLLEAAQGAAVLVVASRGRGGFASLVLGSTSHAVVQHAEVPVAVVSPHVYESAAE</sequence>
<gene>
    <name evidence="5" type="ORF">LX16_4968</name>
</gene>
<dbReference type="EMBL" id="VLLL01000010">
    <property type="protein sequence ID" value="TWJ07804.1"/>
    <property type="molecule type" value="Genomic_DNA"/>
</dbReference>